<keyword evidence="2" id="KW-1185">Reference proteome</keyword>
<proteinExistence type="predicted"/>
<dbReference type="EMBL" id="OMKW01000004">
    <property type="protein sequence ID" value="SPF30998.1"/>
    <property type="molecule type" value="Genomic_DNA"/>
</dbReference>
<evidence type="ECO:0000313" key="2">
    <source>
        <dbReference type="Proteomes" id="UP000244932"/>
    </source>
</evidence>
<evidence type="ECO:0008006" key="3">
    <source>
        <dbReference type="Google" id="ProtNLM"/>
    </source>
</evidence>
<dbReference type="AlphaFoldDB" id="A0A2R8AFY0"/>
<protein>
    <recommendedName>
        <fullName evidence="3">DUF2855 domain-containing protein</fullName>
    </recommendedName>
</protein>
<gene>
    <name evidence="1" type="ORF">POI8812_03345</name>
</gene>
<name>A0A2R8AFY0_9RHOB</name>
<dbReference type="Proteomes" id="UP000244932">
    <property type="component" value="Unassembled WGS sequence"/>
</dbReference>
<reference evidence="1 2" key="1">
    <citation type="submission" date="2018-03" db="EMBL/GenBank/DDBJ databases">
        <authorList>
            <person name="Keele B.F."/>
        </authorList>
    </citation>
    <scope>NUCLEOTIDE SEQUENCE [LARGE SCALE GENOMIC DNA]</scope>
    <source>
        <strain evidence="1 2">CeCT 8812</strain>
    </source>
</reference>
<dbReference type="RefSeq" id="WP_108783678.1">
    <property type="nucleotide sequence ID" value="NZ_OMKW01000004.1"/>
</dbReference>
<accession>A0A2R8AFY0</accession>
<dbReference type="Pfam" id="PF11017">
    <property type="entry name" value="DUF2855"/>
    <property type="match status" value="1"/>
</dbReference>
<organism evidence="1 2">
    <name type="scientific">Pontivivens insulae</name>
    <dbReference type="NCBI Taxonomy" id="1639689"/>
    <lineage>
        <taxon>Bacteria</taxon>
        <taxon>Pseudomonadati</taxon>
        <taxon>Pseudomonadota</taxon>
        <taxon>Alphaproteobacteria</taxon>
        <taxon>Rhodobacterales</taxon>
        <taxon>Paracoccaceae</taxon>
        <taxon>Pontivivens</taxon>
    </lineage>
</organism>
<dbReference type="InterPro" id="IPR021276">
    <property type="entry name" value="DUF2855"/>
</dbReference>
<evidence type="ECO:0000313" key="1">
    <source>
        <dbReference type="EMBL" id="SPF30998.1"/>
    </source>
</evidence>
<dbReference type="OrthoDB" id="8953110at2"/>
<sequence>MPEFQVLKNDIAQTRIAPAPETLLETGHVRARIDRFSFTANNITYGQVGDQMRYWDFFSAAQDNETNWGIIPVWGFADIVESTHPDVPVGDRIYGYFPPSTSLVMLPERVSENRFVDATAHRTELPSGYNGYQRVRAEVGYDPKGDDLRALLWPLLITSFCLWDAAQAADWFDAEQILVLSGSSKTSIGLAYALADDATSPKVIGLTSARNLAKVAKLDLYDDVLSYEAVDAIDASLPTLIIDMSGNGHLLARLHTMLGAQMRQTINVGLTHREEIGKQPGFIVERSEFFFAPGHIQKRLSDWGPAGFQERTQNYLIETTRRIGAWLEIHHLDGLDDLRRTYPEILSGRLDADRGIVVVMPD</sequence>